<feature type="compositionally biased region" description="Basic residues" evidence="1">
    <location>
        <begin position="147"/>
        <end position="163"/>
    </location>
</feature>
<gene>
    <name evidence="2" type="primary">P0692F07.8</name>
</gene>
<dbReference type="AlphaFoldDB" id="Q6K3X5"/>
<reference evidence="3" key="1">
    <citation type="journal article" date="2005" name="Nature">
        <title>The map-based sequence of the rice genome.</title>
        <authorList>
            <consortium name="International rice genome sequencing project (IRGSP)"/>
            <person name="Matsumoto T."/>
            <person name="Wu J."/>
            <person name="Kanamori H."/>
            <person name="Katayose Y."/>
            <person name="Fujisawa M."/>
            <person name="Namiki N."/>
            <person name="Mizuno H."/>
            <person name="Yamamoto K."/>
            <person name="Antonio B.A."/>
            <person name="Baba T."/>
            <person name="Sakata K."/>
            <person name="Nagamura Y."/>
            <person name="Aoki H."/>
            <person name="Arikawa K."/>
            <person name="Arita K."/>
            <person name="Bito T."/>
            <person name="Chiden Y."/>
            <person name="Fujitsuka N."/>
            <person name="Fukunaka R."/>
            <person name="Hamada M."/>
            <person name="Harada C."/>
            <person name="Hayashi A."/>
            <person name="Hijishita S."/>
            <person name="Honda M."/>
            <person name="Hosokawa S."/>
            <person name="Ichikawa Y."/>
            <person name="Idonuma A."/>
            <person name="Iijima M."/>
            <person name="Ikeda M."/>
            <person name="Ikeno M."/>
            <person name="Ito K."/>
            <person name="Ito S."/>
            <person name="Ito T."/>
            <person name="Ito Y."/>
            <person name="Ito Y."/>
            <person name="Iwabuchi A."/>
            <person name="Kamiya K."/>
            <person name="Karasawa W."/>
            <person name="Kurita K."/>
            <person name="Katagiri S."/>
            <person name="Kikuta A."/>
            <person name="Kobayashi H."/>
            <person name="Kobayashi N."/>
            <person name="Machita K."/>
            <person name="Maehara T."/>
            <person name="Masukawa M."/>
            <person name="Mizubayashi T."/>
            <person name="Mukai Y."/>
            <person name="Nagasaki H."/>
            <person name="Nagata Y."/>
            <person name="Naito S."/>
            <person name="Nakashima M."/>
            <person name="Nakama Y."/>
            <person name="Nakamichi Y."/>
            <person name="Nakamura M."/>
            <person name="Meguro A."/>
            <person name="Negishi M."/>
            <person name="Ohta I."/>
            <person name="Ohta T."/>
            <person name="Okamoto M."/>
            <person name="Ono N."/>
            <person name="Saji S."/>
            <person name="Sakaguchi M."/>
            <person name="Sakai K."/>
            <person name="Shibata M."/>
            <person name="Shimokawa T."/>
            <person name="Song J."/>
            <person name="Takazaki Y."/>
            <person name="Terasawa K."/>
            <person name="Tsugane M."/>
            <person name="Tsuji K."/>
            <person name="Ueda S."/>
            <person name="Waki K."/>
            <person name="Yamagata H."/>
            <person name="Yamamoto M."/>
            <person name="Yamamoto S."/>
            <person name="Yamane H."/>
            <person name="Yoshiki S."/>
            <person name="Yoshihara R."/>
            <person name="Yukawa K."/>
            <person name="Zhong H."/>
            <person name="Yano M."/>
            <person name="Yuan Q."/>
            <person name="Ouyang S."/>
            <person name="Liu J."/>
            <person name="Jones K.M."/>
            <person name="Gansberger K."/>
            <person name="Moffat K."/>
            <person name="Hill J."/>
            <person name="Bera J."/>
            <person name="Fadrosh D."/>
            <person name="Jin S."/>
            <person name="Johri S."/>
            <person name="Kim M."/>
            <person name="Overton L."/>
            <person name="Reardon M."/>
            <person name="Tsitrin T."/>
            <person name="Vuong H."/>
            <person name="Weaver B."/>
            <person name="Ciecko A."/>
            <person name="Tallon L."/>
            <person name="Jackson J."/>
            <person name="Pai G."/>
            <person name="Aken S.V."/>
            <person name="Utterback T."/>
            <person name="Reidmuller S."/>
            <person name="Feldblyum T."/>
            <person name="Hsiao J."/>
            <person name="Zismann V."/>
            <person name="Iobst S."/>
            <person name="de Vazeille A.R."/>
            <person name="Buell C.R."/>
            <person name="Ying K."/>
            <person name="Li Y."/>
            <person name="Lu T."/>
            <person name="Huang Y."/>
            <person name="Zhao Q."/>
            <person name="Feng Q."/>
            <person name="Zhang L."/>
            <person name="Zhu J."/>
            <person name="Weng Q."/>
            <person name="Mu J."/>
            <person name="Lu Y."/>
            <person name="Fan D."/>
            <person name="Liu Y."/>
            <person name="Guan J."/>
            <person name="Zhang Y."/>
            <person name="Yu S."/>
            <person name="Liu X."/>
            <person name="Zhang Y."/>
            <person name="Hong G."/>
            <person name="Han B."/>
            <person name="Choisne N."/>
            <person name="Demange N."/>
            <person name="Orjeda G."/>
            <person name="Samain S."/>
            <person name="Cattolico L."/>
            <person name="Pelletier E."/>
            <person name="Couloux A."/>
            <person name="Segurens B."/>
            <person name="Wincker P."/>
            <person name="D'Hont A."/>
            <person name="Scarpelli C."/>
            <person name="Weissenbach J."/>
            <person name="Salanoubat M."/>
            <person name="Quetier F."/>
            <person name="Yu Y."/>
            <person name="Kim H.R."/>
            <person name="Rambo T."/>
            <person name="Currie J."/>
            <person name="Collura K."/>
            <person name="Luo M."/>
            <person name="Yang T."/>
            <person name="Ammiraju J.S.S."/>
            <person name="Engler F."/>
            <person name="Soderlund C."/>
            <person name="Wing R.A."/>
            <person name="Palmer L.E."/>
            <person name="de la Bastide M."/>
            <person name="Spiegel L."/>
            <person name="Nascimento L."/>
            <person name="Zutavern T."/>
            <person name="O'Shaughnessy A."/>
            <person name="Dike S."/>
            <person name="Dedhia N."/>
            <person name="Preston R."/>
            <person name="Balija V."/>
            <person name="McCombie W.R."/>
            <person name="Chow T."/>
            <person name="Chen H."/>
            <person name="Chung M."/>
            <person name="Chen C."/>
            <person name="Shaw J."/>
            <person name="Wu H."/>
            <person name="Hsiao K."/>
            <person name="Chao Y."/>
            <person name="Chu M."/>
            <person name="Cheng C."/>
            <person name="Hour A."/>
            <person name="Lee P."/>
            <person name="Lin S."/>
            <person name="Lin Y."/>
            <person name="Liou J."/>
            <person name="Liu S."/>
            <person name="Hsing Y."/>
            <person name="Raghuvanshi S."/>
            <person name="Mohanty A."/>
            <person name="Bharti A.K."/>
            <person name="Gaur A."/>
            <person name="Gupta V."/>
            <person name="Kumar D."/>
            <person name="Ravi V."/>
            <person name="Vij S."/>
            <person name="Kapur A."/>
            <person name="Khurana P."/>
            <person name="Khurana P."/>
            <person name="Khurana J.P."/>
            <person name="Tyagi A.K."/>
            <person name="Gaikwad K."/>
            <person name="Singh A."/>
            <person name="Dalal V."/>
            <person name="Srivastava S."/>
            <person name="Dixit A."/>
            <person name="Pal A.K."/>
            <person name="Ghazi I.A."/>
            <person name="Yadav M."/>
            <person name="Pandit A."/>
            <person name="Bhargava A."/>
            <person name="Sureshbabu K."/>
            <person name="Batra K."/>
            <person name="Sharma T.R."/>
            <person name="Mohapatra T."/>
            <person name="Singh N.K."/>
            <person name="Messing J."/>
            <person name="Nelson A.B."/>
            <person name="Fuks G."/>
            <person name="Kavchok S."/>
            <person name="Keizer G."/>
            <person name="Linton E."/>
            <person name="Llaca V."/>
            <person name="Song R."/>
            <person name="Tanyolac B."/>
            <person name="Young S."/>
            <person name="Ho-Il K."/>
            <person name="Hahn J.H."/>
            <person name="Sangsakoo G."/>
            <person name="Vanavichit A."/>
            <person name="de Mattos Luiz.A.T."/>
            <person name="Zimmer P.D."/>
            <person name="Malone G."/>
            <person name="Dellagostin O."/>
            <person name="de Oliveira A.C."/>
            <person name="Bevan M."/>
            <person name="Bancroft I."/>
            <person name="Minx P."/>
            <person name="Cordum H."/>
            <person name="Wilson R."/>
            <person name="Cheng Z."/>
            <person name="Jin W."/>
            <person name="Jiang J."/>
            <person name="Leong S.A."/>
            <person name="Iwama H."/>
            <person name="Gojobori T."/>
            <person name="Itoh T."/>
            <person name="Niimura Y."/>
            <person name="Fujii Y."/>
            <person name="Habara T."/>
            <person name="Sakai H."/>
            <person name="Sato Y."/>
            <person name="Wilson G."/>
            <person name="Kumar K."/>
            <person name="McCouch S."/>
            <person name="Juretic N."/>
            <person name="Hoen D."/>
            <person name="Wright S."/>
            <person name="Bruskiewich R."/>
            <person name="Bureau T."/>
            <person name="Miyao A."/>
            <person name="Hirochika H."/>
            <person name="Nishikawa T."/>
            <person name="Kadowaki K."/>
            <person name="Sugiura M."/>
            <person name="Burr B."/>
            <person name="Sasaki T."/>
        </authorList>
    </citation>
    <scope>NUCLEOTIDE SEQUENCE [LARGE SCALE GENOMIC DNA]</scope>
    <source>
        <strain evidence="3">cv. Nipponbare</strain>
    </source>
</reference>
<protein>
    <submittedName>
        <fullName evidence="2">Uncharacterized protein</fullName>
    </submittedName>
</protein>
<feature type="region of interest" description="Disordered" evidence="1">
    <location>
        <begin position="64"/>
        <end position="98"/>
    </location>
</feature>
<feature type="compositionally biased region" description="Basic and acidic residues" evidence="1">
    <location>
        <begin position="182"/>
        <end position="206"/>
    </location>
</feature>
<evidence type="ECO:0000313" key="3">
    <source>
        <dbReference type="Proteomes" id="UP000000763"/>
    </source>
</evidence>
<proteinExistence type="predicted"/>
<organism evidence="2 3">
    <name type="scientific">Oryza sativa subsp. japonica</name>
    <name type="common">Rice</name>
    <dbReference type="NCBI Taxonomy" id="39947"/>
    <lineage>
        <taxon>Eukaryota</taxon>
        <taxon>Viridiplantae</taxon>
        <taxon>Streptophyta</taxon>
        <taxon>Embryophyta</taxon>
        <taxon>Tracheophyta</taxon>
        <taxon>Spermatophyta</taxon>
        <taxon>Magnoliopsida</taxon>
        <taxon>Liliopsida</taxon>
        <taxon>Poales</taxon>
        <taxon>Poaceae</taxon>
        <taxon>BOP clade</taxon>
        <taxon>Oryzoideae</taxon>
        <taxon>Oryzeae</taxon>
        <taxon>Oryzinae</taxon>
        <taxon>Oryza</taxon>
        <taxon>Oryza sativa</taxon>
    </lineage>
</organism>
<dbReference type="Proteomes" id="UP000000763">
    <property type="component" value="Chromosome 9"/>
</dbReference>
<sequence>MQWRRAVPSRAPRQRRRGLCRGWRHSAGGHGGGGLHHLELRVNDAASTLDDCGFVCTTAYASTAPCRRTPSPRTGRRRRRHGPAPCTPPPPRTQREPFPAMLASYPSSLLAQPRSQPAPLAEPRSQPPPLAEPPRACRLRSPSCALSRRRRSRSRPRSRRRSPSRLCSPSHALSRRVALLAEKTRTPEREREGRGEEEKEEGREYR</sequence>
<evidence type="ECO:0000313" key="2">
    <source>
        <dbReference type="EMBL" id="BAD23445.1"/>
    </source>
</evidence>
<evidence type="ECO:0000256" key="1">
    <source>
        <dbReference type="SAM" id="MobiDB-lite"/>
    </source>
</evidence>
<reference evidence="3" key="2">
    <citation type="journal article" date="2008" name="Nucleic Acids Res.">
        <title>The rice annotation project database (RAP-DB): 2008 update.</title>
        <authorList>
            <consortium name="The rice annotation project (RAP)"/>
        </authorList>
    </citation>
    <scope>GENOME REANNOTATION</scope>
    <source>
        <strain evidence="3">cv. Nipponbare</strain>
    </source>
</reference>
<accession>Q6K3X5</accession>
<feature type="region of interest" description="Disordered" evidence="1">
    <location>
        <begin position="111"/>
        <end position="206"/>
    </location>
</feature>
<dbReference type="EMBL" id="AP005593">
    <property type="protein sequence ID" value="BAD23445.1"/>
    <property type="molecule type" value="Genomic_DNA"/>
</dbReference>
<name>Q6K3X5_ORYSJ</name>